<name>R7TCI8_CAPTE</name>
<dbReference type="EMBL" id="AMQN01013782">
    <property type="status" value="NOT_ANNOTATED_CDS"/>
    <property type="molecule type" value="Genomic_DNA"/>
</dbReference>
<dbReference type="EMBL" id="KB310489">
    <property type="protein sequence ID" value="ELT91443.1"/>
    <property type="molecule type" value="Genomic_DNA"/>
</dbReference>
<dbReference type="OMA" id="VAMRKNF"/>
<feature type="coiled-coil region" evidence="1">
    <location>
        <begin position="209"/>
        <end position="236"/>
    </location>
</feature>
<feature type="region of interest" description="Disordered" evidence="2">
    <location>
        <begin position="343"/>
        <end position="364"/>
    </location>
</feature>
<feature type="coiled-coil region" evidence="1">
    <location>
        <begin position="86"/>
        <end position="113"/>
    </location>
</feature>
<dbReference type="AlphaFoldDB" id="R7TCI8"/>
<evidence type="ECO:0000256" key="2">
    <source>
        <dbReference type="SAM" id="MobiDB-lite"/>
    </source>
</evidence>
<proteinExistence type="predicted"/>
<gene>
    <name evidence="3" type="ORF">CAPTEDRAFT_220466</name>
</gene>
<feature type="region of interest" description="Disordered" evidence="2">
    <location>
        <begin position="419"/>
        <end position="467"/>
    </location>
</feature>
<keyword evidence="5" id="KW-1185">Reference proteome</keyword>
<organism evidence="3">
    <name type="scientific">Capitella teleta</name>
    <name type="common">Polychaete worm</name>
    <dbReference type="NCBI Taxonomy" id="283909"/>
    <lineage>
        <taxon>Eukaryota</taxon>
        <taxon>Metazoa</taxon>
        <taxon>Spiralia</taxon>
        <taxon>Lophotrochozoa</taxon>
        <taxon>Annelida</taxon>
        <taxon>Polychaeta</taxon>
        <taxon>Sedentaria</taxon>
        <taxon>Scolecida</taxon>
        <taxon>Capitellidae</taxon>
        <taxon>Capitella</taxon>
    </lineage>
</organism>
<reference evidence="3 5" key="2">
    <citation type="journal article" date="2013" name="Nature">
        <title>Insights into bilaterian evolution from three spiralian genomes.</title>
        <authorList>
            <person name="Simakov O."/>
            <person name="Marletaz F."/>
            <person name="Cho S.J."/>
            <person name="Edsinger-Gonzales E."/>
            <person name="Havlak P."/>
            <person name="Hellsten U."/>
            <person name="Kuo D.H."/>
            <person name="Larsson T."/>
            <person name="Lv J."/>
            <person name="Arendt D."/>
            <person name="Savage R."/>
            <person name="Osoegawa K."/>
            <person name="de Jong P."/>
            <person name="Grimwood J."/>
            <person name="Chapman J.A."/>
            <person name="Shapiro H."/>
            <person name="Aerts A."/>
            <person name="Otillar R.P."/>
            <person name="Terry A.Y."/>
            <person name="Boore J.L."/>
            <person name="Grigoriev I.V."/>
            <person name="Lindberg D.R."/>
            <person name="Seaver E.C."/>
            <person name="Weisblat D.A."/>
            <person name="Putnam N.H."/>
            <person name="Rokhsar D.S."/>
        </authorList>
    </citation>
    <scope>NUCLEOTIDE SEQUENCE</scope>
    <source>
        <strain evidence="3 5">I ESC-2004</strain>
    </source>
</reference>
<keyword evidence="1" id="KW-0175">Coiled coil</keyword>
<evidence type="ECO:0000313" key="4">
    <source>
        <dbReference type="EnsemblMetazoa" id="CapteP220466"/>
    </source>
</evidence>
<dbReference type="HOGENOM" id="CLU_559284_0_0_1"/>
<feature type="compositionally biased region" description="Polar residues" evidence="2">
    <location>
        <begin position="426"/>
        <end position="442"/>
    </location>
</feature>
<evidence type="ECO:0000313" key="5">
    <source>
        <dbReference type="Proteomes" id="UP000014760"/>
    </source>
</evidence>
<evidence type="ECO:0000256" key="1">
    <source>
        <dbReference type="SAM" id="Coils"/>
    </source>
</evidence>
<dbReference type="EnsemblMetazoa" id="CapteT220466">
    <property type="protein sequence ID" value="CapteP220466"/>
    <property type="gene ID" value="CapteG220466"/>
</dbReference>
<protein>
    <submittedName>
        <fullName evidence="3 4">Uncharacterized protein</fullName>
    </submittedName>
</protein>
<dbReference type="FunCoup" id="R7TCI8">
    <property type="interactions" value="641"/>
</dbReference>
<sequence length="488" mass="55002">MLTYASIATESSCQAGMEPARKARPFASLVKAPTQGGGLTEDSAQSLPTFQSAATSMNNPFVQIPLSEYHRLVARLENVNRGDDSMKNLNTVIENLKVDLENHKDKAAKYETAFLEAELHCGYLIKASLGRQDTKSICESVVPSISTENPSIATEKLISNLVSENHALKEQMDKILQKEDLDYVTFKEMDRSREASFAPQRKMGSTKSIKAAETEVEQLRKSLNEEKVKCQELLSLQELRTSRDADDQLRVRCTELTQQVWKLTKTSNAKQALITAISTERSRVTALADSLRNELGQSKRDLAIVKSEKEKLKEENDKLHERLRKILSKTTGAKDMDAELERQHQKERMAQLQDQIKRQQRENEKLHADLKAAKSEENKAKTDLKQFREYWETLQKTLIGSSSNVVSRFERSEMRYGFGQDLVTDSPGSSTERPKSGSSASGPSRERKGQKSKDKPLTSSEKPKCPRCGKAFKSLELLQEHCDKCLEV</sequence>
<feature type="compositionally biased region" description="Basic and acidic residues" evidence="2">
    <location>
        <begin position="444"/>
        <end position="464"/>
    </location>
</feature>
<accession>R7TCI8</accession>
<reference evidence="5" key="1">
    <citation type="submission" date="2012-12" db="EMBL/GenBank/DDBJ databases">
        <authorList>
            <person name="Hellsten U."/>
            <person name="Grimwood J."/>
            <person name="Chapman J.A."/>
            <person name="Shapiro H."/>
            <person name="Aerts A."/>
            <person name="Otillar R.P."/>
            <person name="Terry A.Y."/>
            <person name="Boore J.L."/>
            <person name="Simakov O."/>
            <person name="Marletaz F."/>
            <person name="Cho S.-J."/>
            <person name="Edsinger-Gonzales E."/>
            <person name="Havlak P."/>
            <person name="Kuo D.-H."/>
            <person name="Larsson T."/>
            <person name="Lv J."/>
            <person name="Arendt D."/>
            <person name="Savage R."/>
            <person name="Osoegawa K."/>
            <person name="de Jong P."/>
            <person name="Lindberg D.R."/>
            <person name="Seaver E.C."/>
            <person name="Weisblat D.A."/>
            <person name="Putnam N.H."/>
            <person name="Grigoriev I.V."/>
            <person name="Rokhsar D.S."/>
        </authorList>
    </citation>
    <scope>NUCLEOTIDE SEQUENCE</scope>
    <source>
        <strain evidence="5">I ESC-2004</strain>
    </source>
</reference>
<evidence type="ECO:0000313" key="3">
    <source>
        <dbReference type="EMBL" id="ELT91443.1"/>
    </source>
</evidence>
<dbReference type="Proteomes" id="UP000014760">
    <property type="component" value="Unassembled WGS sequence"/>
</dbReference>
<reference evidence="4" key="3">
    <citation type="submission" date="2015-06" db="UniProtKB">
        <authorList>
            <consortium name="EnsemblMetazoa"/>
        </authorList>
    </citation>
    <scope>IDENTIFICATION</scope>
</reference>